<dbReference type="EMBL" id="JASSZA010000001">
    <property type="protein sequence ID" value="KAK2119225.1"/>
    <property type="molecule type" value="Genomic_DNA"/>
</dbReference>
<proteinExistence type="predicted"/>
<gene>
    <name evidence="2" type="ORF">P7K49_000611</name>
</gene>
<evidence type="ECO:0000313" key="3">
    <source>
        <dbReference type="Proteomes" id="UP001266305"/>
    </source>
</evidence>
<name>A0ABQ9WC34_SAGOE</name>
<dbReference type="Proteomes" id="UP001266305">
    <property type="component" value="Unassembled WGS sequence"/>
</dbReference>
<protein>
    <submittedName>
        <fullName evidence="2">Uncharacterized protein</fullName>
    </submittedName>
</protein>
<evidence type="ECO:0000313" key="2">
    <source>
        <dbReference type="EMBL" id="KAK2119225.1"/>
    </source>
</evidence>
<comment type="caution">
    <text evidence="2">The sequence shown here is derived from an EMBL/GenBank/DDBJ whole genome shotgun (WGS) entry which is preliminary data.</text>
</comment>
<feature type="compositionally biased region" description="Basic and acidic residues" evidence="1">
    <location>
        <begin position="72"/>
        <end position="82"/>
    </location>
</feature>
<feature type="region of interest" description="Disordered" evidence="1">
    <location>
        <begin position="27"/>
        <end position="51"/>
    </location>
</feature>
<sequence length="182" mass="19700">MFQRQSQAKLGQNRDLCNLKSSLRRVRLRSYDRSRKAPPGRPSCGRTRTGREDAVEVVCISPGNESVGKRGRAIEDPPEARRPRGRGPRLSGPASLRAGQRGADSWPDPARRGSSASAYQTLGFLLASPQTSSDSYILCVEQAAGHRHCHASSPREALASRVRPLNPVTDLGEQFGVSAAQA</sequence>
<reference evidence="2 3" key="1">
    <citation type="submission" date="2023-05" db="EMBL/GenBank/DDBJ databases">
        <title>B98-5 Cell Line De Novo Hybrid Assembly: An Optical Mapping Approach.</title>
        <authorList>
            <person name="Kananen K."/>
            <person name="Auerbach J.A."/>
            <person name="Kautto E."/>
            <person name="Blachly J.S."/>
        </authorList>
    </citation>
    <scope>NUCLEOTIDE SEQUENCE [LARGE SCALE GENOMIC DNA]</scope>
    <source>
        <strain evidence="2">B95-8</strain>
        <tissue evidence="2">Cell line</tissue>
    </source>
</reference>
<evidence type="ECO:0000256" key="1">
    <source>
        <dbReference type="SAM" id="MobiDB-lite"/>
    </source>
</evidence>
<keyword evidence="3" id="KW-1185">Reference proteome</keyword>
<organism evidence="2 3">
    <name type="scientific">Saguinus oedipus</name>
    <name type="common">Cotton-top tamarin</name>
    <name type="synonym">Oedipomidas oedipus</name>
    <dbReference type="NCBI Taxonomy" id="9490"/>
    <lineage>
        <taxon>Eukaryota</taxon>
        <taxon>Metazoa</taxon>
        <taxon>Chordata</taxon>
        <taxon>Craniata</taxon>
        <taxon>Vertebrata</taxon>
        <taxon>Euteleostomi</taxon>
        <taxon>Mammalia</taxon>
        <taxon>Eutheria</taxon>
        <taxon>Euarchontoglires</taxon>
        <taxon>Primates</taxon>
        <taxon>Haplorrhini</taxon>
        <taxon>Platyrrhini</taxon>
        <taxon>Cebidae</taxon>
        <taxon>Callitrichinae</taxon>
        <taxon>Saguinus</taxon>
    </lineage>
</organism>
<feature type="region of interest" description="Disordered" evidence="1">
    <location>
        <begin position="66"/>
        <end position="114"/>
    </location>
</feature>
<accession>A0ABQ9WC34</accession>